<dbReference type="EMBL" id="CP018632">
    <property type="protein sequence ID" value="ASJ73847.1"/>
    <property type="molecule type" value="Genomic_DNA"/>
</dbReference>
<name>A0A2Z2P0S3_9GAMM</name>
<evidence type="ECO:0000313" key="3">
    <source>
        <dbReference type="Proteomes" id="UP000250079"/>
    </source>
</evidence>
<dbReference type="SUPFAM" id="SSF51182">
    <property type="entry name" value="RmlC-like cupins"/>
    <property type="match status" value="1"/>
</dbReference>
<dbReference type="RefSeq" id="WP_088918977.1">
    <property type="nucleotide sequence ID" value="NZ_CP018632.1"/>
</dbReference>
<proteinExistence type="predicted"/>
<dbReference type="Proteomes" id="UP000250079">
    <property type="component" value="Chromosome"/>
</dbReference>
<dbReference type="PANTHER" id="PTHR40943:SF1">
    <property type="entry name" value="CYTOPLASMIC PROTEIN"/>
    <property type="match status" value="1"/>
</dbReference>
<organism evidence="2 3">
    <name type="scientific">Granulosicoccus antarcticus IMCC3135</name>
    <dbReference type="NCBI Taxonomy" id="1192854"/>
    <lineage>
        <taxon>Bacteria</taxon>
        <taxon>Pseudomonadati</taxon>
        <taxon>Pseudomonadota</taxon>
        <taxon>Gammaproteobacteria</taxon>
        <taxon>Chromatiales</taxon>
        <taxon>Granulosicoccaceae</taxon>
        <taxon>Granulosicoccus</taxon>
    </lineage>
</organism>
<dbReference type="InterPro" id="IPR014710">
    <property type="entry name" value="RmlC-like_jellyroll"/>
</dbReference>
<dbReference type="OrthoDB" id="9799053at2"/>
<evidence type="ECO:0000313" key="2">
    <source>
        <dbReference type="EMBL" id="ASJ73847.1"/>
    </source>
</evidence>
<keyword evidence="3" id="KW-1185">Reference proteome</keyword>
<dbReference type="InterPro" id="IPR011051">
    <property type="entry name" value="RmlC_Cupin_sf"/>
</dbReference>
<feature type="domain" description="(S)-ureidoglycine aminohydrolase cupin" evidence="1">
    <location>
        <begin position="46"/>
        <end position="113"/>
    </location>
</feature>
<dbReference type="Pfam" id="PF05899">
    <property type="entry name" value="Cupin_3"/>
    <property type="match status" value="1"/>
</dbReference>
<dbReference type="AlphaFoldDB" id="A0A2Z2P0S3"/>
<reference evidence="2 3" key="1">
    <citation type="submission" date="2016-12" db="EMBL/GenBank/DDBJ databases">
        <authorList>
            <person name="Song W.-J."/>
            <person name="Kurnit D.M."/>
        </authorList>
    </citation>
    <scope>NUCLEOTIDE SEQUENCE [LARGE SCALE GENOMIC DNA]</scope>
    <source>
        <strain evidence="2 3">IMCC3135</strain>
    </source>
</reference>
<protein>
    <recommendedName>
        <fullName evidence="1">(S)-ureidoglycine aminohydrolase cupin domain-containing protein</fullName>
    </recommendedName>
</protein>
<gene>
    <name evidence="2" type="ORF">IMCC3135_18840</name>
</gene>
<dbReference type="Gene3D" id="2.60.120.10">
    <property type="entry name" value="Jelly Rolls"/>
    <property type="match status" value="1"/>
</dbReference>
<dbReference type="CDD" id="cd02227">
    <property type="entry name" value="cupin_TM1112-like"/>
    <property type="match status" value="1"/>
</dbReference>
<dbReference type="InterPro" id="IPR008579">
    <property type="entry name" value="UGlyAH_Cupin_dom"/>
</dbReference>
<evidence type="ECO:0000259" key="1">
    <source>
        <dbReference type="Pfam" id="PF05899"/>
    </source>
</evidence>
<dbReference type="KEGG" id="gai:IMCC3135_18840"/>
<dbReference type="PANTHER" id="PTHR40943">
    <property type="entry name" value="CYTOPLASMIC PROTEIN-RELATED"/>
    <property type="match status" value="1"/>
</dbReference>
<accession>A0A2Z2P0S3</accession>
<sequence>MTQATFIRFGSPEIERVSKDIGADIVEGNPEQGSWLYSNDTQTGTRFGIWECSAGKFNASYKSITEFCHILEGEAHITNLADGSIQTVKAGDSFVMEAGFEAQWHVPVHIKKCFAISDLIK</sequence>